<proteinExistence type="predicted"/>
<evidence type="ECO:0000256" key="1">
    <source>
        <dbReference type="SAM" id="MobiDB-lite"/>
    </source>
</evidence>
<reference evidence="2" key="2">
    <citation type="journal article" date="2023" name="IMA Fungus">
        <title>Comparative genomic study of the Penicillium genus elucidates a diverse pangenome and 15 lateral gene transfer events.</title>
        <authorList>
            <person name="Petersen C."/>
            <person name="Sorensen T."/>
            <person name="Nielsen M.R."/>
            <person name="Sondergaard T.E."/>
            <person name="Sorensen J.L."/>
            <person name="Fitzpatrick D.A."/>
            <person name="Frisvad J.C."/>
            <person name="Nielsen K.L."/>
        </authorList>
    </citation>
    <scope>NUCLEOTIDE SEQUENCE</scope>
    <source>
        <strain evidence="2">IBT 15544</strain>
    </source>
</reference>
<dbReference type="Proteomes" id="UP001150904">
    <property type="component" value="Unassembled WGS sequence"/>
</dbReference>
<dbReference type="EMBL" id="JAPQKR010000013">
    <property type="protein sequence ID" value="KAJ5202059.1"/>
    <property type="molecule type" value="Genomic_DNA"/>
</dbReference>
<evidence type="ECO:0000313" key="2">
    <source>
        <dbReference type="EMBL" id="KAJ5202059.1"/>
    </source>
</evidence>
<reference evidence="2" key="1">
    <citation type="submission" date="2022-12" db="EMBL/GenBank/DDBJ databases">
        <authorList>
            <person name="Petersen C."/>
        </authorList>
    </citation>
    <scope>NUCLEOTIDE SEQUENCE</scope>
    <source>
        <strain evidence="2">IBT 15544</strain>
    </source>
</reference>
<feature type="region of interest" description="Disordered" evidence="1">
    <location>
        <begin position="1"/>
        <end position="36"/>
    </location>
</feature>
<dbReference type="RefSeq" id="XP_058307975.1">
    <property type="nucleotide sequence ID" value="XM_058453784.1"/>
</dbReference>
<sequence>MSIPEPSPSSQQNGTASNALSQNNVGQVQRTNRSTVEKFARAPAAELPYFAGARMPERSTHLRGLSNQLNAMDEIFNTSN</sequence>
<gene>
    <name evidence="2" type="ORF">N7498_006722</name>
</gene>
<evidence type="ECO:0000313" key="3">
    <source>
        <dbReference type="Proteomes" id="UP001150904"/>
    </source>
</evidence>
<dbReference type="GeneID" id="83181085"/>
<dbReference type="AlphaFoldDB" id="A0A9W9MIU0"/>
<comment type="caution">
    <text evidence="2">The sequence shown here is derived from an EMBL/GenBank/DDBJ whole genome shotgun (WGS) entry which is preliminary data.</text>
</comment>
<keyword evidence="3" id="KW-1185">Reference proteome</keyword>
<organism evidence="2 3">
    <name type="scientific">Penicillium cinerascens</name>
    <dbReference type="NCBI Taxonomy" id="70096"/>
    <lineage>
        <taxon>Eukaryota</taxon>
        <taxon>Fungi</taxon>
        <taxon>Dikarya</taxon>
        <taxon>Ascomycota</taxon>
        <taxon>Pezizomycotina</taxon>
        <taxon>Eurotiomycetes</taxon>
        <taxon>Eurotiomycetidae</taxon>
        <taxon>Eurotiales</taxon>
        <taxon>Aspergillaceae</taxon>
        <taxon>Penicillium</taxon>
    </lineage>
</organism>
<protein>
    <submittedName>
        <fullName evidence="2">Uncharacterized protein</fullName>
    </submittedName>
</protein>
<accession>A0A9W9MIU0</accession>
<name>A0A9W9MIU0_9EURO</name>
<dbReference type="OrthoDB" id="4501485at2759"/>
<feature type="compositionally biased region" description="Polar residues" evidence="1">
    <location>
        <begin position="8"/>
        <end position="34"/>
    </location>
</feature>